<accession>A0A517KXD4</accession>
<sequence length="505" mass="56430">MKRAGDNLARTVDGAQYNKLQRPDTFPEAPPRPVVNRSIPVDASPPSIENEEYGSVNSTPEDASTRRPSHTPPVRLQWKSKRDAAPKGAFFPDLDEYNTGGSSDDDEEHREAMKYLRQVRSQASELPAVVRAKSPVPDNHNPDIEFYNDGIGDSRGYFSEGTYIAAPPIGTLLARDEDCLSDDDDFAQVLSMSPQEAYTTRILTIFERQRNILRLTKPARNNPLLKLRYSDRINHYDPWPAAIVAMSTITTFAMLVHVTKQLKKRQNISPRMSAWTMSILAKMDEKLMDGDSIYLVRELSKKAMWVRFSFDERFADLTAAAEYDHDSQMDGLDEHGNDGGQIRGRQSTKDERPRRRNSSSLSSYKASRPVDDSKPSIQEASPPNTAQARLSQSLAQKPIAESNMNDALLPTAAEARLGTAAAVESARVRLLEKIEQEVENKSPVEENKDGNSTVPDCNTIATIDMIITIVGEVYGQKDLLEGRIDWIHLDSEDYDKGDIETNGEA</sequence>
<proteinExistence type="inferred from homology"/>
<dbReference type="EMBL" id="CP042185">
    <property type="protein sequence ID" value="QDS68037.1"/>
    <property type="molecule type" value="Genomic_DNA"/>
</dbReference>
<organism evidence="3 4">
    <name type="scientific">Venturia effusa</name>
    <dbReference type="NCBI Taxonomy" id="50376"/>
    <lineage>
        <taxon>Eukaryota</taxon>
        <taxon>Fungi</taxon>
        <taxon>Dikarya</taxon>
        <taxon>Ascomycota</taxon>
        <taxon>Pezizomycotina</taxon>
        <taxon>Dothideomycetes</taxon>
        <taxon>Pleosporomycetidae</taxon>
        <taxon>Venturiales</taxon>
        <taxon>Venturiaceae</taxon>
        <taxon>Venturia</taxon>
    </lineage>
</organism>
<keyword evidence="4" id="KW-1185">Reference proteome</keyword>
<dbReference type="GO" id="GO:0000387">
    <property type="term" value="P:spliceosomal snRNP assembly"/>
    <property type="evidence" value="ECO:0007669"/>
    <property type="project" value="InterPro"/>
</dbReference>
<dbReference type="AlphaFoldDB" id="A0A517KXD4"/>
<evidence type="ECO:0000313" key="3">
    <source>
        <dbReference type="EMBL" id="QDS68037.1"/>
    </source>
</evidence>
<name>A0A517KXD4_9PEZI</name>
<dbReference type="PANTHER" id="PTHR12794:SF0">
    <property type="entry name" value="GEM-ASSOCIATED PROTEIN 2"/>
    <property type="match status" value="1"/>
</dbReference>
<comment type="similarity">
    <text evidence="1">Belongs to the gemin-2 family.</text>
</comment>
<dbReference type="Pfam" id="PF04938">
    <property type="entry name" value="SIP1"/>
    <property type="match status" value="1"/>
</dbReference>
<feature type="compositionally biased region" description="Polar residues" evidence="2">
    <location>
        <begin position="375"/>
        <end position="392"/>
    </location>
</feature>
<dbReference type="Gene3D" id="1.20.58.1070">
    <property type="match status" value="1"/>
</dbReference>
<protein>
    <submittedName>
        <fullName evidence="3">Uncharacterized protein</fullName>
    </submittedName>
</protein>
<dbReference type="OrthoDB" id="428895at2759"/>
<dbReference type="STRING" id="50376.A0A517KXD4"/>
<feature type="compositionally biased region" description="Basic and acidic residues" evidence="2">
    <location>
        <begin position="327"/>
        <end position="337"/>
    </location>
</feature>
<dbReference type="InterPro" id="IPR035426">
    <property type="entry name" value="Gemin2/Brr1"/>
</dbReference>
<reference evidence="3 4" key="1">
    <citation type="submission" date="2019-07" db="EMBL/GenBank/DDBJ databases">
        <title>Finished genome of Venturia effusa.</title>
        <authorList>
            <person name="Young C.A."/>
            <person name="Cox M.P."/>
            <person name="Ganley A.R.D."/>
            <person name="David W.J."/>
        </authorList>
    </citation>
    <scope>NUCLEOTIDE SEQUENCE [LARGE SCALE GENOMIC DNA]</scope>
    <source>
        <strain evidence="4">albino</strain>
    </source>
</reference>
<evidence type="ECO:0000256" key="2">
    <source>
        <dbReference type="SAM" id="MobiDB-lite"/>
    </source>
</evidence>
<dbReference type="PANTHER" id="PTHR12794">
    <property type="entry name" value="GEMIN2"/>
    <property type="match status" value="1"/>
</dbReference>
<evidence type="ECO:0000256" key="1">
    <source>
        <dbReference type="ARBA" id="ARBA00025758"/>
    </source>
</evidence>
<evidence type="ECO:0000313" key="4">
    <source>
        <dbReference type="Proteomes" id="UP000316270"/>
    </source>
</evidence>
<dbReference type="GO" id="GO:0005634">
    <property type="term" value="C:nucleus"/>
    <property type="evidence" value="ECO:0007669"/>
    <property type="project" value="TreeGrafter"/>
</dbReference>
<feature type="region of interest" description="Disordered" evidence="2">
    <location>
        <begin position="1"/>
        <end position="108"/>
    </location>
</feature>
<feature type="compositionally biased region" description="Low complexity" evidence="2">
    <location>
        <begin position="358"/>
        <end position="367"/>
    </location>
</feature>
<dbReference type="Proteomes" id="UP000316270">
    <property type="component" value="Chromosome 1"/>
</dbReference>
<feature type="region of interest" description="Disordered" evidence="2">
    <location>
        <begin position="327"/>
        <end position="392"/>
    </location>
</feature>
<gene>
    <name evidence="3" type="ORF">FKW77_009637</name>
</gene>
<dbReference type="GO" id="GO:0032797">
    <property type="term" value="C:SMN complex"/>
    <property type="evidence" value="ECO:0007669"/>
    <property type="project" value="TreeGrafter"/>
</dbReference>